<keyword evidence="1 2" id="KW-0732">Signal</keyword>
<dbReference type="SMART" id="SM00062">
    <property type="entry name" value="PBPb"/>
    <property type="match status" value="1"/>
</dbReference>
<dbReference type="EMBL" id="CABPSB010000011">
    <property type="protein sequence ID" value="VVE21881.1"/>
    <property type="molecule type" value="Genomic_DNA"/>
</dbReference>
<dbReference type="Gene3D" id="3.40.190.10">
    <property type="entry name" value="Periplasmic binding protein-like II"/>
    <property type="match status" value="2"/>
</dbReference>
<feature type="signal peptide" evidence="2">
    <location>
        <begin position="1"/>
        <end position="29"/>
    </location>
</feature>
<dbReference type="AlphaFoldDB" id="A0A5E4WBT6"/>
<dbReference type="PANTHER" id="PTHR35936:SF17">
    <property type="entry name" value="ARGININE-BINDING EXTRACELLULAR PROTEIN ARTP"/>
    <property type="match status" value="1"/>
</dbReference>
<keyword evidence="5" id="KW-1185">Reference proteome</keyword>
<evidence type="ECO:0000259" key="3">
    <source>
        <dbReference type="SMART" id="SM00062"/>
    </source>
</evidence>
<proteinExistence type="predicted"/>
<dbReference type="RefSeq" id="WP_150669771.1">
    <property type="nucleotide sequence ID" value="NZ_CABPSB010000011.1"/>
</dbReference>
<name>A0A5E4WBT6_9BURK</name>
<sequence length="282" mass="30186">MNRQKLVSAVKSAGIVAVTLGFATGHAWAQTPPTIATGTLTIGSDLTYPPYDFLEKNEPAGFDPEFMTRLAAHLKLTPKFVDTRFANLILGITAQKFDVISSALYVTPERARQVDFIPYFKTGGSLLARADGDFKPKTPEDLCGKRIGSIKGAAWIPKLRDVSTKVCVPSGKGAIDVREFESSPEAAQALIARAVDAQYDDAAVAKSITNKLGGRVAITSNEPLYPVVVGLAVKKGNGPMLDALKQAFDVMKRNGEYAALLRKYNVAEPTASEVTQALAVAK</sequence>
<accession>A0A5E4WBT6</accession>
<organism evidence="4 5">
    <name type="scientific">Pandoraea anhela</name>
    <dbReference type="NCBI Taxonomy" id="2508295"/>
    <lineage>
        <taxon>Bacteria</taxon>
        <taxon>Pseudomonadati</taxon>
        <taxon>Pseudomonadota</taxon>
        <taxon>Betaproteobacteria</taxon>
        <taxon>Burkholderiales</taxon>
        <taxon>Burkholderiaceae</taxon>
        <taxon>Pandoraea</taxon>
    </lineage>
</organism>
<evidence type="ECO:0000256" key="1">
    <source>
        <dbReference type="ARBA" id="ARBA00022729"/>
    </source>
</evidence>
<gene>
    <name evidence="4" type="ORF">PAN31108_03172</name>
</gene>
<evidence type="ECO:0000313" key="5">
    <source>
        <dbReference type="Proteomes" id="UP000406256"/>
    </source>
</evidence>
<dbReference type="SUPFAM" id="SSF53850">
    <property type="entry name" value="Periplasmic binding protein-like II"/>
    <property type="match status" value="1"/>
</dbReference>
<evidence type="ECO:0000256" key="2">
    <source>
        <dbReference type="SAM" id="SignalP"/>
    </source>
</evidence>
<protein>
    <submittedName>
        <fullName evidence="4">Cysteine ABC transporter substrate-binding protein</fullName>
    </submittedName>
</protein>
<reference evidence="4 5" key="1">
    <citation type="submission" date="2019-08" db="EMBL/GenBank/DDBJ databases">
        <authorList>
            <person name="Peeters C."/>
        </authorList>
    </citation>
    <scope>NUCLEOTIDE SEQUENCE [LARGE SCALE GENOMIC DNA]</scope>
    <source>
        <strain evidence="4 5">LMG 31108</strain>
    </source>
</reference>
<feature type="chain" id="PRO_5022982095" evidence="2">
    <location>
        <begin position="30"/>
        <end position="282"/>
    </location>
</feature>
<dbReference type="Proteomes" id="UP000406256">
    <property type="component" value="Unassembled WGS sequence"/>
</dbReference>
<dbReference type="OrthoDB" id="8611212at2"/>
<evidence type="ECO:0000313" key="4">
    <source>
        <dbReference type="EMBL" id="VVE21881.1"/>
    </source>
</evidence>
<dbReference type="CDD" id="cd01004">
    <property type="entry name" value="PBP2_MidA_like"/>
    <property type="match status" value="1"/>
</dbReference>
<dbReference type="InterPro" id="IPR001638">
    <property type="entry name" value="Solute-binding_3/MltF_N"/>
</dbReference>
<dbReference type="Pfam" id="PF00497">
    <property type="entry name" value="SBP_bac_3"/>
    <property type="match status" value="1"/>
</dbReference>
<feature type="domain" description="Solute-binding protein family 3/N-terminal" evidence="3">
    <location>
        <begin position="39"/>
        <end position="268"/>
    </location>
</feature>
<dbReference type="PANTHER" id="PTHR35936">
    <property type="entry name" value="MEMBRANE-BOUND LYTIC MUREIN TRANSGLYCOSYLASE F"/>
    <property type="match status" value="1"/>
</dbReference>